<evidence type="ECO:0000256" key="5">
    <source>
        <dbReference type="ARBA" id="ARBA00022490"/>
    </source>
</evidence>
<feature type="region of interest" description="Disordered" evidence="9">
    <location>
        <begin position="527"/>
        <end position="699"/>
    </location>
</feature>
<dbReference type="PANTHER" id="PTHR31780:SF10">
    <property type="entry name" value="LD36051P"/>
    <property type="match status" value="1"/>
</dbReference>
<feature type="compositionally biased region" description="Polar residues" evidence="9">
    <location>
        <begin position="816"/>
        <end position="841"/>
    </location>
</feature>
<feature type="region of interest" description="Disordered" evidence="9">
    <location>
        <begin position="320"/>
        <end position="385"/>
    </location>
</feature>
<proteinExistence type="inferred from homology"/>
<feature type="compositionally biased region" description="Acidic residues" evidence="9">
    <location>
        <begin position="142"/>
        <end position="152"/>
    </location>
</feature>
<dbReference type="HOGENOM" id="CLU_002935_0_1_1"/>
<feature type="region of interest" description="Disordered" evidence="9">
    <location>
        <begin position="21"/>
        <end position="223"/>
    </location>
</feature>
<organism evidence="11">
    <name type="scientific">Grosmannia clavigera (strain kw1407 / UAMH 11150)</name>
    <name type="common">Blue stain fungus</name>
    <name type="synonym">Graphiocladiella clavigera</name>
    <dbReference type="NCBI Taxonomy" id="655863"/>
    <lineage>
        <taxon>Eukaryota</taxon>
        <taxon>Fungi</taxon>
        <taxon>Dikarya</taxon>
        <taxon>Ascomycota</taxon>
        <taxon>Pezizomycotina</taxon>
        <taxon>Sordariomycetes</taxon>
        <taxon>Sordariomycetidae</taxon>
        <taxon>Ophiostomatales</taxon>
        <taxon>Ophiostomataceae</taxon>
        <taxon>Leptographium</taxon>
    </lineage>
</organism>
<feature type="compositionally biased region" description="Polar residues" evidence="9">
    <location>
        <begin position="153"/>
        <end position="171"/>
    </location>
</feature>
<feature type="compositionally biased region" description="Basic and acidic residues" evidence="9">
    <location>
        <begin position="534"/>
        <end position="595"/>
    </location>
</feature>
<feature type="compositionally biased region" description="Polar residues" evidence="9">
    <location>
        <begin position="721"/>
        <end position="736"/>
    </location>
</feature>
<comment type="similarity">
    <text evidence="3 8">Belongs to the NST1 family.</text>
</comment>
<evidence type="ECO:0000256" key="7">
    <source>
        <dbReference type="ARBA" id="ARBA00023054"/>
    </source>
</evidence>
<feature type="compositionally biased region" description="Low complexity" evidence="9">
    <location>
        <begin position="765"/>
        <end position="806"/>
    </location>
</feature>
<evidence type="ECO:0000256" key="2">
    <source>
        <dbReference type="ARBA" id="ARBA00004496"/>
    </source>
</evidence>
<feature type="compositionally biased region" description="Basic and acidic residues" evidence="9">
    <location>
        <begin position="214"/>
        <end position="223"/>
    </location>
</feature>
<feature type="region of interest" description="Disordered" evidence="9">
    <location>
        <begin position="918"/>
        <end position="964"/>
    </location>
</feature>
<reference evidence="10 11" key="1">
    <citation type="journal article" date="2011" name="Proc. Natl. Acad. Sci. U.S.A.">
        <title>Genome and transcriptome analyses of the mountain pine beetle-fungal symbiont Grosmannia clavigera, a lodgepole pine pathogen.</title>
        <authorList>
            <person name="DiGuistini S."/>
            <person name="Wang Y."/>
            <person name="Liao N.Y."/>
            <person name="Taylor G."/>
            <person name="Tanguay P."/>
            <person name="Feau N."/>
            <person name="Henrissat B."/>
            <person name="Chan S.K."/>
            <person name="Hesse-Orce U."/>
            <person name="Alamouti S.M."/>
            <person name="Tsui C.K.M."/>
            <person name="Docking R.T."/>
            <person name="Levasseur A."/>
            <person name="Haridas S."/>
            <person name="Robertson G."/>
            <person name="Birol I."/>
            <person name="Holt R.A."/>
            <person name="Marra M.A."/>
            <person name="Hamelin R.C."/>
            <person name="Hirst M."/>
            <person name="Jones S.J.M."/>
            <person name="Bohlmann J."/>
            <person name="Breuil C."/>
        </authorList>
    </citation>
    <scope>NUCLEOTIDE SEQUENCE [LARGE SCALE GENOMIC DNA]</scope>
    <source>
        <strain evidence="11">kw1407 / UAMH 11150</strain>
    </source>
</reference>
<dbReference type="Pfam" id="PF13945">
    <property type="entry name" value="NST1"/>
    <property type="match status" value="1"/>
</dbReference>
<evidence type="ECO:0000256" key="3">
    <source>
        <dbReference type="ARBA" id="ARBA00007112"/>
    </source>
</evidence>
<evidence type="ECO:0000256" key="4">
    <source>
        <dbReference type="ARBA" id="ARBA00020733"/>
    </source>
</evidence>
<accession>F0XL43</accession>
<feature type="compositionally biased region" description="Polar residues" evidence="9">
    <location>
        <begin position="918"/>
        <end position="930"/>
    </location>
</feature>
<feature type="compositionally biased region" description="Low complexity" evidence="9">
    <location>
        <begin position="21"/>
        <end position="32"/>
    </location>
</feature>
<dbReference type="InterPro" id="IPR051195">
    <property type="entry name" value="Fungal_stress_NST1"/>
</dbReference>
<comment type="function">
    <text evidence="1 8">May act as a negative regulator of salt tolerance.</text>
</comment>
<feature type="compositionally biased region" description="Basic residues" evidence="9">
    <location>
        <begin position="173"/>
        <end position="183"/>
    </location>
</feature>
<feature type="region of interest" description="Disordered" evidence="9">
    <location>
        <begin position="419"/>
        <end position="488"/>
    </location>
</feature>
<feature type="region of interest" description="Disordered" evidence="9">
    <location>
        <begin position="714"/>
        <end position="841"/>
    </location>
</feature>
<comment type="subcellular location">
    <subcellularLocation>
        <location evidence="2 8">Cytoplasm</location>
    </subcellularLocation>
</comment>
<gene>
    <name evidence="10" type="ORF">CMQ_8097</name>
</gene>
<protein>
    <recommendedName>
        <fullName evidence="4 8">Stress response protein NST1</fullName>
    </recommendedName>
</protein>
<feature type="compositionally biased region" description="Basic and acidic residues" evidence="9">
    <location>
        <begin position="602"/>
        <end position="681"/>
    </location>
</feature>
<name>F0XL43_GROCL</name>
<sequence length="1279" mass="138011">MKGNRRGSPPAASIAAASVAIPAPSASPPAAAKQKYTNKDGSKFITVPKPATIESHPLPLSRESSPVQDIHAQGATLDGPGFDSPAPTVNRKKAKRRAKIAAAREKIGADGPVKIQSNDTTNTVPTAGKGRQWSSPTRLNDDIEASGDEADENLSNQINAEADKNSVSANLGKSKKAKKKKKKKDNDISAVGANNGETASTAITSHSGRLRSMSSKEKIWNTNSQEERRRIKDFWLDLSEEERKSLVKVEKDTVLRKMKEQQKMTCSCHFCGRKRTAIEEELEGLYDSYYEELEQYANDPTGRQNPPLMSSNRHFTASHISHSHIPSSTYTGQEPSRGQIVGHVGEDDEEHGEYDDDLDDESEGEDEGEQRQDGDSPEPFPFGNSLKVHGGILTVADDLLKNDGQKFITMMEQLAESRMAREEDARDRYSSRSGSFVQNGNDGIHNHSHHTVSDEDNYSPEEDGDEEYDSPDEDYEDEEEVMTEAQRMEEGRRMFQIFAARMFEQRVLTAYREKVAKERQQKLLEELANEESQESLRKAKKAKEAQKRKDKAAQKKQALAEEKARKDAEKAAEEAERQVEEALKAEEHRQKAEEKRKKREAQKRLEEEERLKKEAERQRRICEQKERQAEQERKTRDTKERERKRREEVRQKEQEAQDRKERESRQRKDRDERGRGDKEAKAGGPAAKTRQKPDERMVYKTVPLPAVPALPLVPAIPISTGPAQASPTAPSQTSISLPKRPFLSHQNHSHQSQSQSQQPLGFTTAPALPQQPALPVGHASPSIPVAAPAIPKVPTPIRARQPSQQGGSVGGSQSGTASRTASLSGSGQSQNASPNPMTPVQANISSFGLAKANTGASSLGQGAASLSQNLSQAASPLSAPTQQNSPFSMAPSPISMHYPLGITPVSLPPGLGLSSQFGPLSGGNFRNSGPPSVMQMPPGMNGLGRGFGPMVPPPPGFGHHLSQDQLGTPAAIGNLLGTESNGVHVGHTRQPSAGYDTASSPAPTTQPIGRPAPIGRPGSVVHGQHADYGFPAGAFTANSDNDNPHHLGSKALLDDSDFALDSFSSRRPIAPARPAFGPASGPFGVDLVSPFGSQASLWASVPPHTVSNSFAGGPPPGFPGGGMAPGGWGMPVNSIPFSSHGTLGRSSQARSVTLRQILCRTCKELSESNDGEGYQAITNNVVNDGLIPIEAVKGCVNTLAHNYLGPVQDSELDILYDTEGNSNNGGGNFEVHRDHTNSVTAIRWIPDSLIPHLGSPAAAAPAVGCSDGNTAPIGVAPSR</sequence>
<dbReference type="InParanoid" id="F0XL43"/>
<evidence type="ECO:0000313" key="11">
    <source>
        <dbReference type="Proteomes" id="UP000007796"/>
    </source>
</evidence>
<evidence type="ECO:0000313" key="10">
    <source>
        <dbReference type="EMBL" id="EFX01631.1"/>
    </source>
</evidence>
<dbReference type="Proteomes" id="UP000007796">
    <property type="component" value="Unassembled WGS sequence"/>
</dbReference>
<keyword evidence="11" id="KW-1185">Reference proteome</keyword>
<evidence type="ECO:0000256" key="9">
    <source>
        <dbReference type="SAM" id="MobiDB-lite"/>
    </source>
</evidence>
<dbReference type="GeneID" id="25981714"/>
<evidence type="ECO:0000256" key="1">
    <source>
        <dbReference type="ARBA" id="ARBA00002545"/>
    </source>
</evidence>
<evidence type="ECO:0000256" key="8">
    <source>
        <dbReference type="RuleBase" id="RU049441"/>
    </source>
</evidence>
<keyword evidence="6 8" id="KW-0346">Stress response</keyword>
<dbReference type="GO" id="GO:0005737">
    <property type="term" value="C:cytoplasm"/>
    <property type="evidence" value="ECO:0007669"/>
    <property type="project" value="UniProtKB-SubCell"/>
</dbReference>
<dbReference type="AlphaFoldDB" id="F0XL43"/>
<evidence type="ECO:0000256" key="6">
    <source>
        <dbReference type="ARBA" id="ARBA00023016"/>
    </source>
</evidence>
<dbReference type="EMBL" id="GL629788">
    <property type="protein sequence ID" value="EFX01631.1"/>
    <property type="molecule type" value="Genomic_DNA"/>
</dbReference>
<feature type="compositionally biased region" description="Polar residues" evidence="9">
    <location>
        <begin position="115"/>
        <end position="125"/>
    </location>
</feature>
<keyword evidence="5 8" id="KW-0963">Cytoplasm</keyword>
<feature type="compositionally biased region" description="Acidic residues" evidence="9">
    <location>
        <begin position="346"/>
        <end position="368"/>
    </location>
</feature>
<dbReference type="PANTHER" id="PTHR31780">
    <property type="entry name" value="STRESS RESPONSE PROTEIN NST1-RELATED"/>
    <property type="match status" value="1"/>
</dbReference>
<dbReference type="InterPro" id="IPR025279">
    <property type="entry name" value="NST1"/>
</dbReference>
<dbReference type="OrthoDB" id="21629at2759"/>
<feature type="compositionally biased region" description="Polar residues" evidence="9">
    <location>
        <begin position="431"/>
        <end position="441"/>
    </location>
</feature>
<feature type="compositionally biased region" description="Polar residues" evidence="9">
    <location>
        <begin position="195"/>
        <end position="207"/>
    </location>
</feature>
<feature type="compositionally biased region" description="Low complexity" evidence="9">
    <location>
        <begin position="744"/>
        <end position="758"/>
    </location>
</feature>
<dbReference type="STRING" id="655863.F0XL43"/>
<dbReference type="eggNOG" id="ENOG502QSSK">
    <property type="taxonomic scope" value="Eukaryota"/>
</dbReference>
<feature type="compositionally biased region" description="Basic residues" evidence="9">
    <location>
        <begin position="90"/>
        <end position="99"/>
    </location>
</feature>
<feature type="compositionally biased region" description="Basic and acidic residues" evidence="9">
    <location>
        <begin position="419"/>
        <end position="430"/>
    </location>
</feature>
<keyword evidence="7 8" id="KW-0175">Coiled coil</keyword>
<feature type="compositionally biased region" description="Acidic residues" evidence="9">
    <location>
        <begin position="454"/>
        <end position="482"/>
    </location>
</feature>
<dbReference type="RefSeq" id="XP_014171113.1">
    <property type="nucleotide sequence ID" value="XM_014315638.1"/>
</dbReference>